<reference evidence="4" key="3">
    <citation type="submission" date="2019-10" db="EMBL/GenBank/DDBJ databases">
        <title>Malate fermentation in French cider.</title>
        <authorList>
            <person name="Cousin F.J."/>
            <person name="Medina Fernandez S."/>
            <person name="Misery B."/>
            <person name="Laplace J.-M."/>
            <person name="Cretenet M."/>
        </authorList>
    </citation>
    <scope>NUCLEOTIDE SEQUENCE</scope>
    <source>
        <strain evidence="4">UCMA15129</strain>
    </source>
</reference>
<evidence type="ECO:0000256" key="1">
    <source>
        <dbReference type="ARBA" id="ARBA00006625"/>
    </source>
</evidence>
<feature type="domain" description="Choloylglycine hydrolase/NAAA C-terminal" evidence="3">
    <location>
        <begin position="4"/>
        <end position="318"/>
    </location>
</feature>
<dbReference type="Proteomes" id="UP000181728">
    <property type="component" value="Unassembled WGS sequence"/>
</dbReference>
<evidence type="ECO:0000313" key="7">
    <source>
        <dbReference type="Proteomes" id="UP000181728"/>
    </source>
</evidence>
<accession>A0A3S7H4D6</accession>
<dbReference type="CDD" id="cd00542">
    <property type="entry name" value="Ntn_PVA"/>
    <property type="match status" value="1"/>
</dbReference>
<dbReference type="EC" id="3.5.1.11" evidence="6"/>
<dbReference type="Gene3D" id="3.60.60.10">
    <property type="entry name" value="Penicillin V Acylase, Chain A"/>
    <property type="match status" value="1"/>
</dbReference>
<dbReference type="Proteomes" id="UP000294726">
    <property type="component" value="Chromosome"/>
</dbReference>
<dbReference type="InterPro" id="IPR029055">
    <property type="entry name" value="Ntn_hydrolases_N"/>
</dbReference>
<dbReference type="EMBL" id="WERV01000002">
    <property type="protein sequence ID" value="MDV7714717.1"/>
    <property type="molecule type" value="Genomic_DNA"/>
</dbReference>
<keyword evidence="2 6" id="KW-0378">Hydrolase</keyword>
<proteinExistence type="inferred from homology"/>
<dbReference type="EMBL" id="LR031358">
    <property type="protein sequence ID" value="VDB98261.1"/>
    <property type="molecule type" value="Genomic_DNA"/>
</dbReference>
<dbReference type="Pfam" id="PF02275">
    <property type="entry name" value="CBAH"/>
    <property type="match status" value="1"/>
</dbReference>
<dbReference type="OMA" id="PHEFVTW"/>
<dbReference type="InterPro" id="IPR029132">
    <property type="entry name" value="CBAH/NAAA_C"/>
</dbReference>
<organism evidence="6 8">
    <name type="scientific">Oenococcus oeni</name>
    <name type="common">Leuconostoc oenos</name>
    <dbReference type="NCBI Taxonomy" id="1247"/>
    <lineage>
        <taxon>Bacteria</taxon>
        <taxon>Bacillati</taxon>
        <taxon>Bacillota</taxon>
        <taxon>Bacilli</taxon>
        <taxon>Lactobacillales</taxon>
        <taxon>Lactobacillaceae</taxon>
        <taxon>Oenococcus</taxon>
    </lineage>
</organism>
<evidence type="ECO:0000313" key="6">
    <source>
        <dbReference type="EMBL" id="VDB98261.1"/>
    </source>
</evidence>
<dbReference type="AlphaFoldDB" id="A0A3S7H4D6"/>
<evidence type="ECO:0000256" key="2">
    <source>
        <dbReference type="ARBA" id="ARBA00022801"/>
    </source>
</evidence>
<dbReference type="RefSeq" id="WP_002816428.1">
    <property type="nucleotide sequence ID" value="NZ_CP014324.1"/>
</dbReference>
<gene>
    <name evidence="6" type="primary">yxeI</name>
    <name evidence="5" type="ORF">ATX59_05030</name>
    <name evidence="4" type="ORF">GA838_02840</name>
    <name evidence="6" type="ORF">OENI_1026</name>
</gene>
<dbReference type="PANTHER" id="PTHR35527:SF2">
    <property type="entry name" value="HYDROLASE"/>
    <property type="match status" value="1"/>
</dbReference>
<dbReference type="PANTHER" id="PTHR35527">
    <property type="entry name" value="CHOLOYLGLYCINE HYDROLASE"/>
    <property type="match status" value="1"/>
</dbReference>
<evidence type="ECO:0000313" key="5">
    <source>
        <dbReference type="EMBL" id="OIM21284.1"/>
    </source>
</evidence>
<reference evidence="5 7" key="1">
    <citation type="journal article" date="2016" name="BMC Genomics">
        <title>Consensus pan-genome assembly of the specialised wine bacterium Oenococcus oeni.</title>
        <authorList>
            <person name="Sternes P.R."/>
            <person name="Borneman A.R."/>
        </authorList>
    </citation>
    <scope>NUCLEOTIDE SEQUENCE [LARGE SCALE GENOMIC DNA]</scope>
    <source>
        <strain evidence="5 7">AWRIB661</strain>
    </source>
</reference>
<protein>
    <submittedName>
        <fullName evidence="4">Linear amide C-N hydrolase</fullName>
    </submittedName>
    <submittedName>
        <fullName evidence="6">Penicillin acylase</fullName>
        <ecNumber evidence="6">3.5.1.11</ecNumber>
    </submittedName>
</protein>
<evidence type="ECO:0000313" key="4">
    <source>
        <dbReference type="EMBL" id="MDV7714717.1"/>
    </source>
</evidence>
<name>A0A3S7H4D6_OENOE</name>
<dbReference type="SUPFAM" id="SSF56235">
    <property type="entry name" value="N-terminal nucleophile aminohydrolases (Ntn hydrolases)"/>
    <property type="match status" value="1"/>
</dbReference>
<dbReference type="InterPro" id="IPR052193">
    <property type="entry name" value="Peptidase_C59"/>
</dbReference>
<evidence type="ECO:0000259" key="3">
    <source>
        <dbReference type="Pfam" id="PF02275"/>
    </source>
</evidence>
<sequence>MIGCTSLVLNASDKTSVLARTMDFTIEMAENVIYTPKEKKITSSYGEDSFYISKLAFIGMGMQMPDGPVTFDGVNQAGLTAATLYFPGYASYKKVKEENRLAVSPDKIISFVLANCETNQEVRRAFETDITIVDRPNPVLGLTTPLHYIFMDKSGNSLIVEPTENGIKIYDHSIGVMTNSPDYPWHENNLRNYLSINPHQYQTVNWLGKTLQPFSQGSGSFGLPGDYTPTSRFIRAAFLKNFIEKPKDEIQTINAAANILKSVSIPKGIVLTQENKSDYTCYSSYMSAQTQSYYFATYGNQRIRKVSLTEKLLSHSDYLSFPVKNNEDILNLN</sequence>
<dbReference type="GeneID" id="75065890"/>
<dbReference type="Proteomes" id="UP001281024">
    <property type="component" value="Unassembled WGS sequence"/>
</dbReference>
<evidence type="ECO:0000313" key="8">
    <source>
        <dbReference type="Proteomes" id="UP000294726"/>
    </source>
</evidence>
<reference evidence="6 8" key="2">
    <citation type="submission" date="2018-08" db="EMBL/GenBank/DDBJ databases">
        <authorList>
            <person name="Lorentzen P. G. S. M."/>
        </authorList>
    </citation>
    <scope>NUCLEOTIDE SEQUENCE [LARGE SCALE GENOMIC DNA]</scope>
    <source>
        <strain evidence="6 8">CRBO_1381</strain>
    </source>
</reference>
<dbReference type="GO" id="GO:0008953">
    <property type="term" value="F:penicillin amidase activity"/>
    <property type="evidence" value="ECO:0007669"/>
    <property type="project" value="UniProtKB-EC"/>
</dbReference>
<dbReference type="EMBL" id="MLOK01000038">
    <property type="protein sequence ID" value="OIM21284.1"/>
    <property type="molecule type" value="Genomic_DNA"/>
</dbReference>
<comment type="similarity">
    <text evidence="1">Belongs to the peptidase C59 family.</text>
</comment>